<comment type="caution">
    <text evidence="4">The sequence shown here is derived from an EMBL/GenBank/DDBJ whole genome shotgun (WGS) entry which is preliminary data.</text>
</comment>
<keyword evidence="4" id="KW-0645">Protease</keyword>
<dbReference type="GO" id="GO:0008233">
    <property type="term" value="F:peptidase activity"/>
    <property type="evidence" value="ECO:0007669"/>
    <property type="project" value="UniProtKB-KW"/>
</dbReference>
<accession>A0AAV4WZI5</accession>
<keyword evidence="4" id="KW-0378">Hydrolase</keyword>
<organism evidence="4 5">
    <name type="scientific">Caerostris darwini</name>
    <dbReference type="NCBI Taxonomy" id="1538125"/>
    <lineage>
        <taxon>Eukaryota</taxon>
        <taxon>Metazoa</taxon>
        <taxon>Ecdysozoa</taxon>
        <taxon>Arthropoda</taxon>
        <taxon>Chelicerata</taxon>
        <taxon>Arachnida</taxon>
        <taxon>Araneae</taxon>
        <taxon>Araneomorphae</taxon>
        <taxon>Entelegynae</taxon>
        <taxon>Araneoidea</taxon>
        <taxon>Araneidae</taxon>
        <taxon>Caerostris</taxon>
    </lineage>
</organism>
<evidence type="ECO:0000313" key="5">
    <source>
        <dbReference type="Proteomes" id="UP001054837"/>
    </source>
</evidence>
<keyword evidence="5" id="KW-1185">Reference proteome</keyword>
<proteinExistence type="predicted"/>
<dbReference type="Gene3D" id="3.50.30.30">
    <property type="match status" value="1"/>
</dbReference>
<evidence type="ECO:0000259" key="3">
    <source>
        <dbReference type="Pfam" id="PF02225"/>
    </source>
</evidence>
<keyword evidence="1" id="KW-0732">Signal</keyword>
<dbReference type="SUPFAM" id="SSF52025">
    <property type="entry name" value="PA domain"/>
    <property type="match status" value="1"/>
</dbReference>
<name>A0AAV4WZI5_9ARAC</name>
<dbReference type="InterPro" id="IPR046450">
    <property type="entry name" value="PA_dom_sf"/>
</dbReference>
<sequence>MYGLLSLEVPLKISFVLPIRPSVEYGSEVFITIPKYMDYIPKLCPEIYYWWYKIHANRCYGTPNWFEVCVTNFRHIKDDIYFEIIEPEILHYTFRARPAQDFGVPFNYTYQNIDLILTEPRDGCSALSNNFEFQNNIALIDRGGCSFLSKCIQAERSGLLAVMICDNDVFNDDQYIDMVDDTTKRTCSIPALFILGKDGFMIRKNLDTYNMMRAIINIPINMTYILPHEQKKPPWILW</sequence>
<keyword evidence="2" id="KW-0325">Glycoprotein</keyword>
<dbReference type="GO" id="GO:0006508">
    <property type="term" value="P:proteolysis"/>
    <property type="evidence" value="ECO:0007669"/>
    <property type="project" value="UniProtKB-KW"/>
</dbReference>
<protein>
    <submittedName>
        <fullName evidence="4">Protease-associated domain-containing protein 1</fullName>
    </submittedName>
</protein>
<dbReference type="PANTHER" id="PTHR22702:SF1">
    <property type="entry name" value="PROTEASE-ASSOCIATED DOMAIN-CONTAINING PROTEIN 1"/>
    <property type="match status" value="1"/>
</dbReference>
<evidence type="ECO:0000313" key="4">
    <source>
        <dbReference type="EMBL" id="GIY87365.1"/>
    </source>
</evidence>
<reference evidence="4 5" key="1">
    <citation type="submission" date="2021-06" db="EMBL/GenBank/DDBJ databases">
        <title>Caerostris darwini draft genome.</title>
        <authorList>
            <person name="Kono N."/>
            <person name="Arakawa K."/>
        </authorList>
    </citation>
    <scope>NUCLEOTIDE SEQUENCE [LARGE SCALE GENOMIC DNA]</scope>
</reference>
<gene>
    <name evidence="4" type="primary">PRADC1</name>
    <name evidence="4" type="ORF">CDAR_542814</name>
</gene>
<feature type="domain" description="PA" evidence="3">
    <location>
        <begin position="115"/>
        <end position="199"/>
    </location>
</feature>
<evidence type="ECO:0000256" key="2">
    <source>
        <dbReference type="ARBA" id="ARBA00023180"/>
    </source>
</evidence>
<evidence type="ECO:0000256" key="1">
    <source>
        <dbReference type="ARBA" id="ARBA00022729"/>
    </source>
</evidence>
<dbReference type="Pfam" id="PF02225">
    <property type="entry name" value="PA"/>
    <property type="match status" value="1"/>
</dbReference>
<dbReference type="EMBL" id="BPLQ01015338">
    <property type="protein sequence ID" value="GIY87365.1"/>
    <property type="molecule type" value="Genomic_DNA"/>
</dbReference>
<dbReference type="PANTHER" id="PTHR22702">
    <property type="entry name" value="PROTEASE-ASSOCIATED DOMAIN-CONTAINING PROTEIN"/>
    <property type="match status" value="1"/>
</dbReference>
<dbReference type="Proteomes" id="UP001054837">
    <property type="component" value="Unassembled WGS sequence"/>
</dbReference>
<dbReference type="InterPro" id="IPR003137">
    <property type="entry name" value="PA_domain"/>
</dbReference>
<dbReference type="AlphaFoldDB" id="A0AAV4WZI5"/>